<dbReference type="EMBL" id="CP158292">
    <property type="protein sequence ID" value="XBV43261.1"/>
    <property type="molecule type" value="Genomic_DNA"/>
</dbReference>
<name>A0AAU7TRD6_9GAMM</name>
<dbReference type="AlphaFoldDB" id="A0AAU7TRD6"/>
<reference evidence="1" key="1">
    <citation type="submission" date="2024-06" db="EMBL/GenBank/DDBJ databases">
        <title>Multiomics insights into the TNT degradation mechanism by Pantoea sp. BJ2 isolated from an ammunition destruction site.</title>
        <authorList>
            <person name="Luo J."/>
        </authorList>
    </citation>
    <scope>NUCLEOTIDE SEQUENCE</scope>
    <source>
        <strain evidence="1">BJ2</strain>
    </source>
</reference>
<sequence>MINPDDIKAGYTLGHADAQILRVAVKELLALRKAFSEPFCFTDDAGIDLWHMNESFEVWPEIDGDISIPLFRKPVID</sequence>
<dbReference type="RefSeq" id="WP_350260796.1">
    <property type="nucleotide sequence ID" value="NZ_CP158292.1"/>
</dbReference>
<proteinExistence type="predicted"/>
<evidence type="ECO:0000313" key="1">
    <source>
        <dbReference type="EMBL" id="XBV43261.1"/>
    </source>
</evidence>
<protein>
    <submittedName>
        <fullName evidence="1">Uncharacterized protein</fullName>
    </submittedName>
</protein>
<accession>A0AAU7TRD6</accession>
<organism evidence="1">
    <name type="scientific">Pantoea sp. BJ2</name>
    <dbReference type="NCBI Taxonomy" id="3141322"/>
    <lineage>
        <taxon>Bacteria</taxon>
        <taxon>Pseudomonadati</taxon>
        <taxon>Pseudomonadota</taxon>
        <taxon>Gammaproteobacteria</taxon>
        <taxon>Enterobacterales</taxon>
        <taxon>Erwiniaceae</taxon>
        <taxon>Pantoea</taxon>
    </lineage>
</organism>
<gene>
    <name evidence="1" type="ORF">AAF463_11590</name>
</gene>